<protein>
    <recommendedName>
        <fullName evidence="4">Proteophosphoglycan ppg4</fullName>
    </recommendedName>
</protein>
<organism evidence="2 3">
    <name type="scientific">Rhodotorula paludigena</name>
    <dbReference type="NCBI Taxonomy" id="86838"/>
    <lineage>
        <taxon>Eukaryota</taxon>
        <taxon>Fungi</taxon>
        <taxon>Dikarya</taxon>
        <taxon>Basidiomycota</taxon>
        <taxon>Pucciniomycotina</taxon>
        <taxon>Microbotryomycetes</taxon>
        <taxon>Sporidiobolales</taxon>
        <taxon>Sporidiobolaceae</taxon>
        <taxon>Rhodotorula</taxon>
    </lineage>
</organism>
<evidence type="ECO:0000313" key="2">
    <source>
        <dbReference type="EMBL" id="GJN88869.1"/>
    </source>
</evidence>
<sequence length="1400" mass="151165">MWPLSPYAEARAKSTISAYLEGSRPHPHSIRIPLSTVDSDIDRDLQTTYVIRGVLESRASVCLSGNHWSVVDPVLLSVRDAFSSATSVVAVSCAGDALSARKWGVPTIACALGIRGWDMTPEAAVKQFAADAAEDQGIAAQYRKLQQLHVLIVHSYVLHLLAPAQLEYVDCYLARLLSNHAETHGGLRKVQFIASVDLRAPPPPPRQVGVDTPSRTFKVDDKWATLLERPTATRSDALHLDPPTWLAPSFVRSFELVAEFATRSALRSSPADLADLAQLQGSPSSLTPRRPASLLRDPAAPLMVFRDLQEHLRSRGRDNLPPEVFELWKSLCSSSPAGSTKRLGSYLQVHNRWRSTLNEGYAHNLYSTAECNPAPRLPPDDIPSSASTSRSATYTARVVVALPDHVTLNDEWDSDSPEEDLLTRSRHVAAPELELTVGTRVMFTQSTSPSKLDRPEPQSYPWPNSTVDGPFPAIARRQFGTVVGFANVAAFRAAATDGLVAKDHPIFAQDVVVDGLDGARWGDAYVQGGRDGAFLARRVLPAVASPALNRNPELRQRCDEAAWYGVDSDALWPLVLLDPFGPPGESLEYEVVLIGPQFHTITVGDVFSPLAITKSLQADADPEQESAAARRRLERLQTLLMELEADPVEARDLHTVVCVVAQLPFTPSCQVPFTVLHGHYIPDRNVHMELADIRSCQPMWLAAAAAAIRLPSQLSFSNGGVAPRLHWDSEYGNLIEKGLDFLDVEGPDADWTLPSGDSDDELAATECSSGSDGARSPAYKHAGPFSTSTSPRLPHVPAPAHRPARNGRPGKPLPLPSPSPPKPILKNDATVPKLPQSVRIAPSRVTLSPGGLASHGLDNIELGSDDWTLPASSGATDPGLPPASRSCTPSKRRRPLTVPADLFDDLEPFSDYEPSPVKPLLPTKRRSPSAAGPPAQTRPPITMASKTFPTQSDSLSSSPSLLSGNSQASQASPRERHLGLQGAWPAKHPTPEPAVLTAARFAPAPAVSPSADVVLHTGYFVELGVDPSVTLSRPGVAERLGRDAAGTKRSLNALAKSAGYLLAVVTGDAKTVSDAKASCLFTEYRVAAYDAVAGGGCLFSGAQHLRVLVPLHGHAPRSDVAGRYIALPLAGAVCDVDRSGLPMRPAAVTMTLASACEGVVIWTPPRAVPGDDRYVISVLHEFPHSHAAVPVKTTTPMQVDPEITAPSLTPVYSARSESRRRIDQLARFAQQPLLVIDEAIEQMRATREDAGPFALLAVVERACRDTGYGSKAGLSEDDPKLSKAEYSIRSDAWYDWKRYSDVHVAKKFPSGPASLEAAKNDVVVFLNCSWKKGQRIVANPSMPLFHVEYDAEDDVTPVRLRVEDPTLDLSHYSAALIPLVKALSESRQGWLHQELSAMDF</sequence>
<keyword evidence="3" id="KW-1185">Reference proteome</keyword>
<comment type="caution">
    <text evidence="2">The sequence shown here is derived from an EMBL/GenBank/DDBJ whole genome shotgun (WGS) entry which is preliminary data.</text>
</comment>
<gene>
    <name evidence="2" type="ORF">Rhopal_001840-T1</name>
</gene>
<feature type="region of interest" description="Disordered" evidence="1">
    <location>
        <begin position="750"/>
        <end position="829"/>
    </location>
</feature>
<reference evidence="2 3" key="1">
    <citation type="submission" date="2021-12" db="EMBL/GenBank/DDBJ databases">
        <title>High titer production of polyol ester of fatty acids by Rhodotorula paludigena BS15 towards product separation-free biomass refinery.</title>
        <authorList>
            <person name="Mano J."/>
            <person name="Ono H."/>
            <person name="Tanaka T."/>
            <person name="Naito K."/>
            <person name="Sushida H."/>
            <person name="Ike M."/>
            <person name="Tokuyasu K."/>
            <person name="Kitaoka M."/>
        </authorList>
    </citation>
    <scope>NUCLEOTIDE SEQUENCE [LARGE SCALE GENOMIC DNA]</scope>
    <source>
        <strain evidence="2 3">BS15</strain>
    </source>
</reference>
<dbReference type="Proteomes" id="UP001342314">
    <property type="component" value="Unassembled WGS sequence"/>
</dbReference>
<evidence type="ECO:0000313" key="3">
    <source>
        <dbReference type="Proteomes" id="UP001342314"/>
    </source>
</evidence>
<feature type="compositionally biased region" description="Pro residues" evidence="1">
    <location>
        <begin position="811"/>
        <end position="823"/>
    </location>
</feature>
<feature type="compositionally biased region" description="Low complexity" evidence="1">
    <location>
        <begin position="952"/>
        <end position="969"/>
    </location>
</feature>
<feature type="region of interest" description="Disordered" evidence="1">
    <location>
        <begin position="446"/>
        <end position="465"/>
    </location>
</feature>
<feature type="region of interest" description="Disordered" evidence="1">
    <location>
        <begin position="864"/>
        <end position="977"/>
    </location>
</feature>
<evidence type="ECO:0000256" key="1">
    <source>
        <dbReference type="SAM" id="MobiDB-lite"/>
    </source>
</evidence>
<name>A0AAV5GEC3_9BASI</name>
<proteinExistence type="predicted"/>
<feature type="compositionally biased region" description="Low complexity" evidence="1">
    <location>
        <begin position="791"/>
        <end position="801"/>
    </location>
</feature>
<evidence type="ECO:0008006" key="4">
    <source>
        <dbReference type="Google" id="ProtNLM"/>
    </source>
</evidence>
<dbReference type="EMBL" id="BQKY01000004">
    <property type="protein sequence ID" value="GJN88869.1"/>
    <property type="molecule type" value="Genomic_DNA"/>
</dbReference>
<accession>A0AAV5GEC3</accession>